<sequence>MYNVNYINNYTSVTITILNDFISDIDKIQFDSVKQDKIWKQYNEKFYQWISSNKGLLKHKNITRHIYSKYIISLKDKLMVIWQETEEYCNALNHLFNLKTNQNPQLTCYTIRSLNQFQQLSFWQYVCQTREPRRSVNELKQHYQNVYLRIQYTGYLNEEDKQIIKDYCNQHQTQLPLVSCNQLLNLNFKDRDILPFKVYVQSTRNAKFMPKQSYLTQQVQQLQIKSRQRFIEQSEYYTKVYREGLTQMYNEDHRLKTPKELCQIINQWTAKEKMKFWKHLEKCVDPSKTYIHQQEHYQKQYERHLYSECLTQEDKQYIKDFYQKNIDLLLCEQRQQLMDGYFKNKDVFHYDVYSQLSICKQNQLQIQSNSIDIVQDQQQLSSKCTTKLFTLLEENQRKTMKKINNISNIVNSDEQDKQTFQRKQQIDRTNYHTTIYQYALTLLTNKDCGLLSPRQICEHIDTLDETQKKKFWQLVFEHIQPQKQKYELRKYYKNTYQKALYNPITDVDKQFIKTFCSNLKEIPTNKEVTNQLMESQFKDRNLFYFDVYYQVRNEMQNVKQQKTKTSTQSITTQLVHKIKKSIETKQLISAQRRSEKTQIYKEILNIIQLEDCSEKSPKEICQMILQLDQTTSKRFWELVVSQTLTNYMQQKSYFRVQYCQVLFSEKLTDDDKQNIFKYVEDKLSVTTIELTQQLFSSHFKERDLFFYEVYKQISTYKAKFQFKHSNYVQQEGQQVLQSYTRIYQQGLNFVLGQDCTNLTPQELCNTICQLKSTQRLTFWHYLARHVIPKTKTNLLYCYYLTYVRKHFTDKLNQDDIEQIAQEYELYLSTKLNKIEITQQIVKSLFQNRCLYFRSVYLEVVQLDKQHGINSNDKIKIYKYGTCQNCKRNNVQNYCQQCEAFFCRRCKNQHVKDTLHFEFGFK</sequence>
<dbReference type="PROSITE" id="PS50119">
    <property type="entry name" value="ZF_BBOX"/>
    <property type="match status" value="1"/>
</dbReference>
<dbReference type="EMBL" id="CATOUU010000984">
    <property type="protein sequence ID" value="CAI9965005.1"/>
    <property type="molecule type" value="Genomic_DNA"/>
</dbReference>
<dbReference type="CDD" id="cd19757">
    <property type="entry name" value="Bbox1"/>
    <property type="match status" value="1"/>
</dbReference>
<dbReference type="EMBL" id="CAXDID020000709">
    <property type="protein sequence ID" value="CAL6111502.1"/>
    <property type="molecule type" value="Genomic_DNA"/>
</dbReference>
<dbReference type="AlphaFoldDB" id="A0AA86UN81"/>
<reference evidence="3" key="1">
    <citation type="submission" date="2023-06" db="EMBL/GenBank/DDBJ databases">
        <authorList>
            <person name="Kurt Z."/>
        </authorList>
    </citation>
    <scope>NUCLEOTIDE SEQUENCE</scope>
</reference>
<evidence type="ECO:0000256" key="1">
    <source>
        <dbReference type="PROSITE-ProRule" id="PRU00024"/>
    </source>
</evidence>
<keyword evidence="1" id="KW-0862">Zinc</keyword>
<proteinExistence type="predicted"/>
<comment type="caution">
    <text evidence="3">The sequence shown here is derived from an EMBL/GenBank/DDBJ whole genome shotgun (WGS) entry which is preliminary data.</text>
</comment>
<evidence type="ECO:0000313" key="4">
    <source>
        <dbReference type="EMBL" id="CAL6111502.1"/>
    </source>
</evidence>
<protein>
    <submittedName>
        <fullName evidence="3">B-box-type zinc finger</fullName>
    </submittedName>
    <submittedName>
        <fullName evidence="4">B-box-type_zinc finger</fullName>
    </submittedName>
</protein>
<gene>
    <name evidence="3" type="ORF">HINF_LOCUS52650</name>
    <name evidence="4" type="ORF">HINF_LOCUS76427</name>
</gene>
<dbReference type="Proteomes" id="UP001642409">
    <property type="component" value="Unassembled WGS sequence"/>
</dbReference>
<evidence type="ECO:0000313" key="5">
    <source>
        <dbReference type="Proteomes" id="UP001642409"/>
    </source>
</evidence>
<feature type="domain" description="B box-type" evidence="2">
    <location>
        <begin position="877"/>
        <end position="909"/>
    </location>
</feature>
<name>A0AA86UN81_9EUKA</name>
<dbReference type="InterPro" id="IPR000315">
    <property type="entry name" value="Znf_B-box"/>
</dbReference>
<organism evidence="3">
    <name type="scientific">Hexamita inflata</name>
    <dbReference type="NCBI Taxonomy" id="28002"/>
    <lineage>
        <taxon>Eukaryota</taxon>
        <taxon>Metamonada</taxon>
        <taxon>Diplomonadida</taxon>
        <taxon>Hexamitidae</taxon>
        <taxon>Hexamitinae</taxon>
        <taxon>Hexamita</taxon>
    </lineage>
</organism>
<evidence type="ECO:0000313" key="3">
    <source>
        <dbReference type="EMBL" id="CAI9965005.1"/>
    </source>
</evidence>
<dbReference type="GO" id="GO:0008270">
    <property type="term" value="F:zinc ion binding"/>
    <property type="evidence" value="ECO:0007669"/>
    <property type="project" value="UniProtKB-KW"/>
</dbReference>
<keyword evidence="1" id="KW-0863">Zinc-finger</keyword>
<accession>A0AA86UN81</accession>
<keyword evidence="1" id="KW-0479">Metal-binding</keyword>
<reference evidence="4 5" key="2">
    <citation type="submission" date="2024-07" db="EMBL/GenBank/DDBJ databases">
        <authorList>
            <person name="Akdeniz Z."/>
        </authorList>
    </citation>
    <scope>NUCLEOTIDE SEQUENCE [LARGE SCALE GENOMIC DNA]</scope>
</reference>
<evidence type="ECO:0000259" key="2">
    <source>
        <dbReference type="PROSITE" id="PS50119"/>
    </source>
</evidence>
<keyword evidence="5" id="KW-1185">Reference proteome</keyword>